<comment type="caution">
    <text evidence="3">The sequence shown here is derived from an EMBL/GenBank/DDBJ whole genome shotgun (WGS) entry which is preliminary data.</text>
</comment>
<dbReference type="EMBL" id="JAVREH010000046">
    <property type="protein sequence ID" value="MDT0263653.1"/>
    <property type="molecule type" value="Genomic_DNA"/>
</dbReference>
<dbReference type="RefSeq" id="WP_311424798.1">
    <property type="nucleotide sequence ID" value="NZ_JAVREH010000046.1"/>
</dbReference>
<feature type="domain" description="Ketoreductase" evidence="2">
    <location>
        <begin position="7"/>
        <end position="183"/>
    </location>
</feature>
<accession>A0ABU2JFY2</accession>
<name>A0ABU2JFY2_9ACTN</name>
<dbReference type="GO" id="GO:0016491">
    <property type="term" value="F:oxidoreductase activity"/>
    <property type="evidence" value="ECO:0007669"/>
    <property type="project" value="UniProtKB-KW"/>
</dbReference>
<protein>
    <submittedName>
        <fullName evidence="3">SDR family oxidoreductase</fullName>
        <ecNumber evidence="3">1.-.-.-</ecNumber>
    </submittedName>
</protein>
<keyword evidence="4" id="KW-1185">Reference proteome</keyword>
<dbReference type="SMART" id="SM00822">
    <property type="entry name" value="PKS_KR"/>
    <property type="match status" value="1"/>
</dbReference>
<organism evidence="3 4">
    <name type="scientific">Jatrophihabitans lederbergiae</name>
    <dbReference type="NCBI Taxonomy" id="3075547"/>
    <lineage>
        <taxon>Bacteria</taxon>
        <taxon>Bacillati</taxon>
        <taxon>Actinomycetota</taxon>
        <taxon>Actinomycetes</taxon>
        <taxon>Jatrophihabitantales</taxon>
        <taxon>Jatrophihabitantaceae</taxon>
        <taxon>Jatrophihabitans</taxon>
    </lineage>
</organism>
<evidence type="ECO:0000313" key="4">
    <source>
        <dbReference type="Proteomes" id="UP001183176"/>
    </source>
</evidence>
<dbReference type="PANTHER" id="PTHR43943:SF2">
    <property type="entry name" value="DEHYDROGENASE_REDUCTASE 4"/>
    <property type="match status" value="1"/>
</dbReference>
<sequence length="253" mass="25762">MTTMQDKVAVVTGGMRGLGYAIAEELISNGANVVITDVDQQGLDEAVAKLGEHCTGVLADVTNEAKMTSVFDDVVARHGRVDVVVANAGAGDSAPLGSITERQFDKIYGINVKGVLFTIQGALPHLGAGGSVVVLGSTGSIQAQHGMSLYGGSKAALRALIRGWIQEVKGTGVRINILSPGAIDTPSLRLAFAGAVGAKNVAQRVQAMGEGNPLGRLVRPDEVAKAALFLAGDDSSGVTGIELFVDGGVAQTG</sequence>
<evidence type="ECO:0000256" key="1">
    <source>
        <dbReference type="ARBA" id="ARBA00006484"/>
    </source>
</evidence>
<evidence type="ECO:0000259" key="2">
    <source>
        <dbReference type="SMART" id="SM00822"/>
    </source>
</evidence>
<dbReference type="Pfam" id="PF13561">
    <property type="entry name" value="adh_short_C2"/>
    <property type="match status" value="1"/>
</dbReference>
<dbReference type="Proteomes" id="UP001183176">
    <property type="component" value="Unassembled WGS sequence"/>
</dbReference>
<gene>
    <name evidence="3" type="ORF">RM423_19940</name>
</gene>
<dbReference type="InterPro" id="IPR057326">
    <property type="entry name" value="KR_dom"/>
</dbReference>
<dbReference type="SUPFAM" id="SSF51735">
    <property type="entry name" value="NAD(P)-binding Rossmann-fold domains"/>
    <property type="match status" value="1"/>
</dbReference>
<proteinExistence type="inferred from homology"/>
<dbReference type="InterPro" id="IPR036291">
    <property type="entry name" value="NAD(P)-bd_dom_sf"/>
</dbReference>
<dbReference type="CDD" id="cd05233">
    <property type="entry name" value="SDR_c"/>
    <property type="match status" value="1"/>
</dbReference>
<dbReference type="InterPro" id="IPR002347">
    <property type="entry name" value="SDR_fam"/>
</dbReference>
<reference evidence="4" key="1">
    <citation type="submission" date="2023-07" db="EMBL/GenBank/DDBJ databases">
        <title>30 novel species of actinomycetes from the DSMZ collection.</title>
        <authorList>
            <person name="Nouioui I."/>
        </authorList>
    </citation>
    <scope>NUCLEOTIDE SEQUENCE [LARGE SCALE GENOMIC DNA]</scope>
    <source>
        <strain evidence="4">DSM 44399</strain>
    </source>
</reference>
<comment type="similarity">
    <text evidence="1">Belongs to the short-chain dehydrogenases/reductases (SDR) family.</text>
</comment>
<keyword evidence="3" id="KW-0560">Oxidoreductase</keyword>
<dbReference type="PANTHER" id="PTHR43943">
    <property type="entry name" value="DEHYDROGENASE/REDUCTASE (SDR FAMILY) MEMBER 4"/>
    <property type="match status" value="1"/>
</dbReference>
<dbReference type="Gene3D" id="3.40.50.720">
    <property type="entry name" value="NAD(P)-binding Rossmann-like Domain"/>
    <property type="match status" value="1"/>
</dbReference>
<dbReference type="EC" id="1.-.-.-" evidence="3"/>
<evidence type="ECO:0000313" key="3">
    <source>
        <dbReference type="EMBL" id="MDT0263653.1"/>
    </source>
</evidence>
<dbReference type="PRINTS" id="PR00081">
    <property type="entry name" value="GDHRDH"/>
</dbReference>